<keyword evidence="2" id="KW-0342">GTP-binding</keyword>
<evidence type="ECO:0000313" key="4">
    <source>
        <dbReference type="Proteomes" id="UP000663881"/>
    </source>
</evidence>
<dbReference type="Gene3D" id="3.40.50.300">
    <property type="entry name" value="P-loop containing nucleotide triphosphate hydrolases"/>
    <property type="match status" value="1"/>
</dbReference>
<sequence length="96" mass="10644">AHELGTREQPVGANSVFQHTELMSVAHNAVPDRMFKVAFIGDSGVGKTSFIQRFCTDSFKDSFAATIGVDLQVKMLNIDNRIIALQLWDTAGQERF</sequence>
<dbReference type="SUPFAM" id="SSF52540">
    <property type="entry name" value="P-loop containing nucleoside triphosphate hydrolases"/>
    <property type="match status" value="1"/>
</dbReference>
<dbReference type="FunFam" id="3.40.50.300:FF:001447">
    <property type="entry name" value="Ras-related protein Rab-1B"/>
    <property type="match status" value="1"/>
</dbReference>
<organism evidence="3 4">
    <name type="scientific">Adineta steineri</name>
    <dbReference type="NCBI Taxonomy" id="433720"/>
    <lineage>
        <taxon>Eukaryota</taxon>
        <taxon>Metazoa</taxon>
        <taxon>Spiralia</taxon>
        <taxon>Gnathifera</taxon>
        <taxon>Rotifera</taxon>
        <taxon>Eurotatoria</taxon>
        <taxon>Bdelloidea</taxon>
        <taxon>Adinetida</taxon>
        <taxon>Adinetidae</taxon>
        <taxon>Adineta</taxon>
    </lineage>
</organism>
<feature type="non-terminal residue" evidence="3">
    <location>
        <position position="96"/>
    </location>
</feature>
<proteinExistence type="predicted"/>
<evidence type="ECO:0000256" key="1">
    <source>
        <dbReference type="ARBA" id="ARBA00022741"/>
    </source>
</evidence>
<dbReference type="InterPro" id="IPR027417">
    <property type="entry name" value="P-loop_NTPase"/>
</dbReference>
<reference evidence="3" key="1">
    <citation type="submission" date="2021-02" db="EMBL/GenBank/DDBJ databases">
        <authorList>
            <person name="Nowell W R."/>
        </authorList>
    </citation>
    <scope>NUCLEOTIDE SEQUENCE</scope>
</reference>
<dbReference type="PRINTS" id="PR00449">
    <property type="entry name" value="RASTRNSFRMNG"/>
</dbReference>
<dbReference type="NCBIfam" id="TIGR00231">
    <property type="entry name" value="small_GTP"/>
    <property type="match status" value="1"/>
</dbReference>
<comment type="caution">
    <text evidence="3">The sequence shown here is derived from an EMBL/GenBank/DDBJ whole genome shotgun (WGS) entry which is preliminary data.</text>
</comment>
<dbReference type="InterPro" id="IPR050227">
    <property type="entry name" value="Rab"/>
</dbReference>
<dbReference type="Pfam" id="PF00071">
    <property type="entry name" value="Ras"/>
    <property type="match status" value="1"/>
</dbReference>
<dbReference type="AlphaFoldDB" id="A0A820PJN4"/>
<dbReference type="InterPro" id="IPR005225">
    <property type="entry name" value="Small_GTP-bd"/>
</dbReference>
<accession>A0A820PJN4</accession>
<protein>
    <submittedName>
        <fullName evidence="3">Uncharacterized protein</fullName>
    </submittedName>
</protein>
<dbReference type="PANTHER" id="PTHR47977">
    <property type="entry name" value="RAS-RELATED PROTEIN RAB"/>
    <property type="match status" value="1"/>
</dbReference>
<dbReference type="SMART" id="SM00175">
    <property type="entry name" value="RAB"/>
    <property type="match status" value="1"/>
</dbReference>
<dbReference type="PROSITE" id="PS51419">
    <property type="entry name" value="RAB"/>
    <property type="match status" value="1"/>
</dbReference>
<evidence type="ECO:0000256" key="2">
    <source>
        <dbReference type="ARBA" id="ARBA00023134"/>
    </source>
</evidence>
<dbReference type="InterPro" id="IPR001806">
    <property type="entry name" value="Small_GTPase"/>
</dbReference>
<gene>
    <name evidence="3" type="ORF">OKA104_LOCUS51710</name>
</gene>
<evidence type="ECO:0000313" key="3">
    <source>
        <dbReference type="EMBL" id="CAF4406830.1"/>
    </source>
</evidence>
<name>A0A820PJN4_9BILA</name>
<dbReference type="GO" id="GO:0003924">
    <property type="term" value="F:GTPase activity"/>
    <property type="evidence" value="ECO:0007669"/>
    <property type="project" value="InterPro"/>
</dbReference>
<dbReference type="CDD" id="cd00154">
    <property type="entry name" value="Rab"/>
    <property type="match status" value="1"/>
</dbReference>
<dbReference type="GO" id="GO:0005525">
    <property type="term" value="F:GTP binding"/>
    <property type="evidence" value="ECO:0007669"/>
    <property type="project" value="UniProtKB-KW"/>
</dbReference>
<dbReference type="EMBL" id="CAJOAY010028575">
    <property type="protein sequence ID" value="CAF4406830.1"/>
    <property type="molecule type" value="Genomic_DNA"/>
</dbReference>
<keyword evidence="1" id="KW-0547">Nucleotide-binding</keyword>
<dbReference type="Proteomes" id="UP000663881">
    <property type="component" value="Unassembled WGS sequence"/>
</dbReference>
<feature type="non-terminal residue" evidence="3">
    <location>
        <position position="1"/>
    </location>
</feature>